<gene>
    <name evidence="2" type="ORF">SAMN02787118_11433</name>
</gene>
<protein>
    <submittedName>
        <fullName evidence="2">Uncharacterized protein</fullName>
    </submittedName>
</protein>
<sequence>MLPAAREHTGSVLAQRQLADKSNEIPAFAPLPNTLDLVGTVITAGALHTRHNHGICIRERGTKALQDASHPMEPPSGTPRASVPRGGPGCSLRHTFPGSDKGRRPSRSSGLSSRIPET</sequence>
<feature type="compositionally biased region" description="Low complexity" evidence="1">
    <location>
        <begin position="107"/>
        <end position="118"/>
    </location>
</feature>
<organism evidence="2 3">
    <name type="scientific">Streptomyces mirabilis</name>
    <dbReference type="NCBI Taxonomy" id="68239"/>
    <lineage>
        <taxon>Bacteria</taxon>
        <taxon>Bacillati</taxon>
        <taxon>Actinomycetota</taxon>
        <taxon>Actinomycetes</taxon>
        <taxon>Kitasatosporales</taxon>
        <taxon>Streptomycetaceae</taxon>
        <taxon>Streptomyces</taxon>
    </lineage>
</organism>
<dbReference type="EMBL" id="FONR01000014">
    <property type="protein sequence ID" value="SFF95567.1"/>
    <property type="molecule type" value="Genomic_DNA"/>
</dbReference>
<evidence type="ECO:0000313" key="2">
    <source>
        <dbReference type="EMBL" id="SFF95567.1"/>
    </source>
</evidence>
<evidence type="ECO:0000256" key="1">
    <source>
        <dbReference type="SAM" id="MobiDB-lite"/>
    </source>
</evidence>
<feature type="region of interest" description="Disordered" evidence="1">
    <location>
        <begin position="61"/>
        <end position="118"/>
    </location>
</feature>
<dbReference type="AlphaFoldDB" id="A0A1I2N1G2"/>
<proteinExistence type="predicted"/>
<dbReference type="Proteomes" id="UP000181942">
    <property type="component" value="Unassembled WGS sequence"/>
</dbReference>
<name>A0A1I2N1G2_9ACTN</name>
<evidence type="ECO:0000313" key="3">
    <source>
        <dbReference type="Proteomes" id="UP000181942"/>
    </source>
</evidence>
<accession>A0A1I2N1G2</accession>
<reference evidence="2 3" key="1">
    <citation type="submission" date="2016-10" db="EMBL/GenBank/DDBJ databases">
        <authorList>
            <person name="de Groot N.N."/>
        </authorList>
    </citation>
    <scope>NUCLEOTIDE SEQUENCE [LARGE SCALE GENOMIC DNA]</scope>
    <source>
        <strain evidence="2 3">OK461</strain>
    </source>
</reference>